<feature type="region of interest" description="Disordered" evidence="2">
    <location>
        <begin position="3239"/>
        <end position="3261"/>
    </location>
</feature>
<feature type="compositionally biased region" description="Low complexity" evidence="2">
    <location>
        <begin position="249"/>
        <end position="273"/>
    </location>
</feature>
<sequence length="3777" mass="385487">MEGERFESWPEPLLPSPLLGASRPQPSISGWTFASHQSPLSDFTKAVDLSAEFPYSTLKRLPEDVGTHNTATPAAEHLRYYQDPAIANRSVNQVPCRTTASIESPVSPADLQRQLHDDAEAILSDFRENLSRSMTLRDSATTRPSTDGHGSITGPQLARSKTTAGAAGFGATPPISEAAALGSETSRDQGSFPQREPSLWFAAAEPAATEPQRNVSRNDASADARARGPQRRLNWDEESPALSVQPPQAHAAAGADLLAPSSQHSQQHTQQHFQQRESGPFGRDGTGSTGKRTPLIVPKRLNLVMPTAAFTPASADADSQPRHALDTTGKSTGQRSSSGAGLLNTFAAQPQQQRTTPSGQWPLQSQRADQLHHPANTIGLELAALLADNNSPLTLPTPYALQSPADGAATSPAPGHANAGFDFQPPRDHPQAVWSGQTDGGPQQRGAPPDDGDEGFHESSATPPSRHIQQVPGDARYRSSGDGVEQGSFSPHAEQLTPPLVPEASATPEWMSGGGGGRRSSASTRRTLPTPASEATFSQGRIGAAVTHIEAARTAWPGLAEQEEDEDDGDYGNGDSEHRFPLAGSGPGSPGRAREADVPVPAYLPRDGHPWMARSPGAGSGLGISEPRGSAASSPTMSAPQHTDLSNLLDTSPSGSVAFAPDPASEDDAQGAEGPAYDDGYDGDYAVSSGAVAGASEQVAGPAESGHIGRALALALAAVGEAEGFGRASAEGPSQEGQFSDIFQGEDDSSLYEPGCDSVGMARMQGRAAAALAQQPGRWAGAWISEESSFTGSLGAHTYNGGGGAGSDSEVNGAAAVPEEEEEEDRTEASDDEAQELERAGGVVPVEQRSSNGSAGARATAAALQDGVDVGVDARALKPPGGGGERESLRGAAARRPRSSRSRSRSRSSERESALLSQQSQLRAWRRVRQGDADDDDDELQDEDDGDDPGEEQHLGGAYGGNGNAMHDGAYVVDDGALSQPPRGGFSPRCGSNGGSIAADAGSEPSLGPVSRGGHGKDDEGGFAIPVLRNLAPSYEVSWTSETERELAGELSRAWGSTASRRETQESISGPASASPVAAAAAAAEAEDSPAAEPSAESSGAAAPAPLGPKTKTVVDVPYCSDHRADTEPPTDSLLEDTLPQRPGGASHSNSGSVAFAFSFSHHTGGAAPGYAGSSGGGVPAVLSSQASPCVTGGGGGAASAAAPATSAVVSDWSFADGKPILYDPNGYRSSCSSAEFCGMGVGAGLGSGLARQQQPQQQPDLTPRAHSAVKTIMSWQIQENPAFEEDLDAAGSASQLGDDPADQAHQLLSPLADQPSPLLAPGLISGGHHANAAVPQDHLAHHHQHHQHQHHQHHHDGLRVRAPPAGAADAAGGHGNDGGTAWTPTAAATDATTSSAITSVSFTAFTADGRQRTVGSRGGGAAASGSCSSSSSGSDTPRISALNRVLASGGFGTGGGSSGPRRPRPSQGARRGGALHHHHAAVEDDGDDRRDTASSSHHRTLGGSHGGSIAMGLAPAPGSCSRGAISAIADADDRSLILELEHTQALLLQALAAEGEQSLLTPPPPPSPAPAPALSGSAHHGALLVLRTTDDAAAAAEPMGTPMLTPAASSGSADGLLRASPCSGGSSGGGSGRTARGLGNPYVAQVATTVVGKALLRVVKLSRENQGLARVNEQLRSELSHSTSKHMELQTRSKMLHTMLAESGREAEKKAASQQRRFLRMEAHLSGCHQRIRELERTNTQLSLEGRQAARQLEAAQAQAAEAALAAGALRGHVAALETQLAAAAAAGEAERRLADALAVATEDASALRHRVAWLEERLGAAAAAGEAERRAAEALRGQLAELEGQLGASRVAVGEERRAAEVEAEALRAQVAALQGELAGAVAVAGEERCAEAAAAAELAARVEEVEAALAATRTAAGEEARGLAAVAEALRGQVAAMEEQLRAARDAADAERCRAEVEAATEVEQLLSACAEAEARAQQLEAMLRAAQGRAEQVPQLEAELAEARAEAERVRAEAEDAAAEAADAEAQLTAELQAARVAMAELAAERAAARAEALRKEDDAQKASLAAQEARGAAETAAGNYARVAAEAREAEARHEVAMAEAEVAAAELRRQLDAAAWEAQRLTGEATEAEARAEEAEAREREMLEQLRGAVEEAERARDEAQQAQAQVEAMKEAAADDAAAAVSELELALAAESARLLEEVQRRESAEGAALEQLRHMRTQLAAAQEAQRAAAAERDDLAVAHGAATEQLEALVSELGVARQELQSLRSERERLRSEQARLVAQAGEEAAALAATLQEAAVLRDRAAEAEALRLEAEARAAVTEQRLTAELVAAEAHARDAAARMAEAEAIHGSVAAELEAVRRELAEARDAAEEAQWRLEGAEQDKIAMAERLREVRAELEEQGVLARVRLDEEEGRTAAAEAALEDARREQLLLRDNLDNLAEDLAAARAALADREAALAAARGELEAAAAAAADAEGRSAAALAEVRARAASAEEAAEAERCRAADLEAEMQVAMRKLVELQKAAECREAAENEAKEKQTALATNATTNGGGGADPERYQRVLLCSAEELVAVSASVTSSASKGTAAPESRGASRRGSYHGGDARGSQPASQPDSPNLKLAGDVVAAHAELRDLRRRHDDAEELIGKLREELSRTRQRCEQLEGQLAGREEHLAAARRERQEAMGQMQELQMQLRESVVVGGGGGGGGGGGRPNPWRPQGGGTGGPVGSSAVFSSAAWSISSSLRVEPRASMVLLSSPSRSSMALTMRDSSAAYEQSTGFAWMQRAEGAFGTAAGAAAAAAAAAAASGGGGFAVSATPVSLWVEPGSVGEGRTIGTLATPFTEGASTPLGPLATSGHQGRYYGGDLHLAAAGGGGGGGGGAAAAYLREGAARSPDASISLVSRGHRAGRAGGLGGGGGGGGCYSADVSDILSPQARGFEPLRAAHLSHQLDGFRTSYGSVVGGAATAGSNSPMAGGPQQGLGPAAAGAAAGGSGAASVCGGGSGGMALSVQLLELRYAVQRVEQAAGELATVLLTKGHGAGPHALNAAAFSTPTKTSSGSAGGGGGGSCLRRSMAARPSDAAASEAALQERAWLADSLTNLTRRAGAVAAQLSSCLDAAAAMAEATAEGVASRASVAVEAEQGPGSGSGNRQSGSQSQSLPQQLLSPLAVRVLEAELADLRAQFQEAQRQAEEALQRQQAQHLSEVDALAADADQQRELVSRMREQLGALERAVQNERSGRREQDEEARLQSESQHRLALQLADRCREHEAVIAQLRRQLEMAAEAGAGEPPTTGREAAEAIGGGGGSNSGDSARYHGGYPPGGYGHNHVSQGGHADAVAVSGVMSTHRDYRGASSPLSIGETCASTQGGGSRGFGFVGGRAGGGGNSHGSCGSSCGDAGGVGYYGTAAAAAAAAAAGRPISPVVSAGVCGGGGFSAGGPSLRYMGPQHTPNSADAQQTSFHLDLVSADHHHYHQHPHSNTSSQRHLIHGLAARPAATTADSPAVTAGGAGGQSAGGRRQSRGGAGDGHEECALSEDEARLWLELVQLLKAAEGGGSHSRGASSGSGASAAAAAAAPQSLLALASAGDAAAGMQLAHHPTSSGGGSGGGGDLRSAAVSTRGRAELLARAVSHMSLLSAQNRKLGKLLKGVAGARAAAAAAAAPSAGTGGGAEGVAARLEAMQRENSELREKYQAALLAQKQSGLAMRKLGAENRQLHSQVMELMGVQLGALQARSASASAANSAATGAHDNDHDNCGGGATADSDLLLG</sequence>
<feature type="compositionally biased region" description="Polar residues" evidence="2">
    <location>
        <begin position="134"/>
        <end position="145"/>
    </location>
</feature>
<feature type="region of interest" description="Disordered" evidence="2">
    <location>
        <begin position="725"/>
        <end position="751"/>
    </location>
</feature>
<feature type="region of interest" description="Disordered" evidence="2">
    <location>
        <begin position="1"/>
        <end position="21"/>
    </location>
</feature>
<feature type="region of interest" description="Disordered" evidence="2">
    <location>
        <begin position="2708"/>
        <end position="2736"/>
    </location>
</feature>
<feature type="coiled-coil region" evidence="1">
    <location>
        <begin position="3679"/>
        <end position="3706"/>
    </location>
</feature>
<feature type="coiled-coil region" evidence="1">
    <location>
        <begin position="2255"/>
        <end position="2331"/>
    </location>
</feature>
<feature type="region of interest" description="Disordered" evidence="2">
    <location>
        <begin position="1339"/>
        <end position="1386"/>
    </location>
</feature>
<feature type="compositionally biased region" description="Basic and acidic residues" evidence="2">
    <location>
        <begin position="2538"/>
        <end position="2547"/>
    </location>
</feature>
<feature type="region of interest" description="Disordered" evidence="2">
    <location>
        <begin position="1412"/>
        <end position="1515"/>
    </location>
</feature>
<feature type="compositionally biased region" description="Low complexity" evidence="2">
    <location>
        <begin position="2584"/>
        <end position="2595"/>
    </location>
</feature>
<dbReference type="OrthoDB" id="553182at2759"/>
<feature type="region of interest" description="Disordered" evidence="2">
    <location>
        <begin position="553"/>
        <end position="688"/>
    </location>
</feature>
<feature type="compositionally biased region" description="Low complexity" evidence="2">
    <location>
        <begin position="671"/>
        <end position="688"/>
    </location>
</feature>
<feature type="compositionally biased region" description="Pro residues" evidence="2">
    <location>
        <begin position="1562"/>
        <end position="1572"/>
    </location>
</feature>
<feature type="compositionally biased region" description="Low complexity" evidence="2">
    <location>
        <begin position="162"/>
        <end position="172"/>
    </location>
</feature>
<feature type="region of interest" description="Disordered" evidence="2">
    <location>
        <begin position="3602"/>
        <end position="3623"/>
    </location>
</feature>
<feature type="compositionally biased region" description="Acidic residues" evidence="2">
    <location>
        <begin position="933"/>
        <end position="950"/>
    </location>
</feature>
<proteinExistence type="predicted"/>
<dbReference type="PANTHER" id="PTHR45615">
    <property type="entry name" value="MYOSIN HEAVY CHAIN, NON-MUSCLE"/>
    <property type="match status" value="1"/>
</dbReference>
<feature type="compositionally biased region" description="Low complexity" evidence="2">
    <location>
        <begin position="1091"/>
        <end position="1105"/>
    </location>
</feature>
<feature type="region of interest" description="Disordered" evidence="2">
    <location>
        <begin position="3750"/>
        <end position="3777"/>
    </location>
</feature>
<reference evidence="3 4" key="1">
    <citation type="journal article" date="2023" name="Commun. Biol.">
        <title>Reorganization of the ancestral sex-determining regions during the evolution of trioecy in Pleodorina starrii.</title>
        <authorList>
            <person name="Takahashi K."/>
            <person name="Suzuki S."/>
            <person name="Kawai-Toyooka H."/>
            <person name="Yamamoto K."/>
            <person name="Hamaji T."/>
            <person name="Ootsuki R."/>
            <person name="Yamaguchi H."/>
            <person name="Kawachi M."/>
            <person name="Higashiyama T."/>
            <person name="Nozaki H."/>
        </authorList>
    </citation>
    <scope>NUCLEOTIDE SEQUENCE [LARGE SCALE GENOMIC DNA]</scope>
    <source>
        <strain evidence="3 4">NIES-4479</strain>
    </source>
</reference>
<evidence type="ECO:0000256" key="2">
    <source>
        <dbReference type="SAM" id="MobiDB-lite"/>
    </source>
</evidence>
<feature type="compositionally biased region" description="Acidic residues" evidence="2">
    <location>
        <begin position="818"/>
        <end position="835"/>
    </location>
</feature>
<feature type="compositionally biased region" description="Basic and acidic residues" evidence="2">
    <location>
        <begin position="3242"/>
        <end position="3261"/>
    </location>
</feature>
<feature type="region of interest" description="Disordered" evidence="2">
    <location>
        <begin position="1035"/>
        <end position="1150"/>
    </location>
</feature>
<feature type="region of interest" description="Disordered" evidence="2">
    <location>
        <begin position="1601"/>
        <end position="1634"/>
    </location>
</feature>
<feature type="region of interest" description="Disordered" evidence="2">
    <location>
        <begin position="792"/>
        <end position="1023"/>
    </location>
</feature>
<feature type="region of interest" description="Disordered" evidence="2">
    <location>
        <begin position="3502"/>
        <end position="3540"/>
    </location>
</feature>
<evidence type="ECO:0000256" key="1">
    <source>
        <dbReference type="SAM" id="Coils"/>
    </source>
</evidence>
<feature type="region of interest" description="Disordered" evidence="2">
    <location>
        <begin position="349"/>
        <end position="368"/>
    </location>
</feature>
<keyword evidence="1" id="KW-0175">Coiled coil</keyword>
<protein>
    <submittedName>
        <fullName evidence="3">Uncharacterized protein</fullName>
    </submittedName>
</protein>
<feature type="region of interest" description="Disordered" evidence="2">
    <location>
        <begin position="3059"/>
        <end position="3080"/>
    </location>
</feature>
<comment type="caution">
    <text evidence="3">The sequence shown here is derived from an EMBL/GenBank/DDBJ whole genome shotgun (WGS) entry which is preliminary data.</text>
</comment>
<evidence type="ECO:0000313" key="4">
    <source>
        <dbReference type="Proteomes" id="UP001165080"/>
    </source>
</evidence>
<feature type="region of interest" description="Disordered" evidence="2">
    <location>
        <begin position="205"/>
        <end position="297"/>
    </location>
</feature>
<feature type="compositionally biased region" description="Polar residues" evidence="2">
    <location>
        <begin position="631"/>
        <end position="655"/>
    </location>
</feature>
<feature type="compositionally biased region" description="Low complexity" evidence="2">
    <location>
        <begin position="1071"/>
        <end position="1084"/>
    </location>
</feature>
<organism evidence="3 4">
    <name type="scientific">Pleodorina starrii</name>
    <dbReference type="NCBI Taxonomy" id="330485"/>
    <lineage>
        <taxon>Eukaryota</taxon>
        <taxon>Viridiplantae</taxon>
        <taxon>Chlorophyta</taxon>
        <taxon>core chlorophytes</taxon>
        <taxon>Chlorophyceae</taxon>
        <taxon>CS clade</taxon>
        <taxon>Chlamydomonadales</taxon>
        <taxon>Volvocaceae</taxon>
        <taxon>Pleodorina</taxon>
    </lineage>
</organism>
<feature type="region of interest" description="Disordered" evidence="2">
    <location>
        <begin position="134"/>
        <end position="174"/>
    </location>
</feature>
<feature type="compositionally biased region" description="Low complexity" evidence="2">
    <location>
        <begin position="1363"/>
        <end position="1372"/>
    </location>
</feature>
<feature type="region of interest" description="Disordered" evidence="2">
    <location>
        <begin position="312"/>
        <end position="340"/>
    </location>
</feature>
<feature type="compositionally biased region" description="Basic residues" evidence="2">
    <location>
        <begin position="1341"/>
        <end position="1357"/>
    </location>
</feature>
<feature type="region of interest" description="Disordered" evidence="2">
    <location>
        <begin position="2584"/>
        <end position="2626"/>
    </location>
</feature>
<feature type="coiled-coil region" evidence="1">
    <location>
        <begin position="1827"/>
        <end position="2179"/>
    </location>
</feature>
<name>A0A9W6BCU4_9CHLO</name>
<feature type="region of interest" description="Disordered" evidence="2">
    <location>
        <begin position="397"/>
        <end position="541"/>
    </location>
</feature>
<dbReference type="PANTHER" id="PTHR45615:SF66">
    <property type="entry name" value="CARD DOMAIN-CONTAINING PROTEIN"/>
    <property type="match status" value="1"/>
</dbReference>
<feature type="region of interest" description="Disordered" evidence="2">
    <location>
        <begin position="1558"/>
        <end position="1577"/>
    </location>
</feature>
<feature type="region of interest" description="Disordered" evidence="2">
    <location>
        <begin position="2538"/>
        <end position="2563"/>
    </location>
</feature>
<feature type="compositionally biased region" description="Gly residues" evidence="2">
    <location>
        <begin position="1450"/>
        <end position="1459"/>
    </location>
</feature>
<evidence type="ECO:0000313" key="3">
    <source>
        <dbReference type="EMBL" id="GLC49787.1"/>
    </source>
</evidence>
<feature type="coiled-coil region" evidence="1">
    <location>
        <begin position="3267"/>
        <end position="3294"/>
    </location>
</feature>
<accession>A0A9W6BCU4</accession>
<feature type="compositionally biased region" description="Basic residues" evidence="2">
    <location>
        <begin position="893"/>
        <end position="906"/>
    </location>
</feature>
<feature type="compositionally biased region" description="Polar residues" evidence="2">
    <location>
        <begin position="328"/>
        <end position="339"/>
    </location>
</feature>
<feature type="compositionally biased region" description="Low complexity" evidence="2">
    <location>
        <begin position="849"/>
        <end position="863"/>
    </location>
</feature>
<feature type="coiled-coil region" evidence="1">
    <location>
        <begin position="2632"/>
        <end position="2701"/>
    </location>
</feature>
<keyword evidence="4" id="KW-1185">Reference proteome</keyword>
<dbReference type="Proteomes" id="UP001165080">
    <property type="component" value="Unassembled WGS sequence"/>
</dbReference>
<feature type="compositionally biased region" description="Acidic residues" evidence="2">
    <location>
        <begin position="561"/>
        <end position="570"/>
    </location>
</feature>
<dbReference type="EMBL" id="BRXU01000003">
    <property type="protein sequence ID" value="GLC49787.1"/>
    <property type="molecule type" value="Genomic_DNA"/>
</dbReference>
<feature type="compositionally biased region" description="Low complexity" evidence="2">
    <location>
        <begin position="914"/>
        <end position="923"/>
    </location>
</feature>
<feature type="region of interest" description="Disordered" evidence="2">
    <location>
        <begin position="3144"/>
        <end position="3169"/>
    </location>
</feature>
<feature type="compositionally biased region" description="Gly residues" evidence="2">
    <location>
        <begin position="2708"/>
        <end position="2720"/>
    </location>
</feature>
<gene>
    <name evidence="3" type="primary">PLEST008910</name>
    <name evidence="3" type="ORF">PLESTB_000308600</name>
</gene>
<feature type="region of interest" description="Disordered" evidence="2">
    <location>
        <begin position="3295"/>
        <end position="3324"/>
    </location>
</feature>
<feature type="coiled-coil region" evidence="1">
    <location>
        <begin position="1733"/>
        <end position="1760"/>
    </location>
</feature>
<feature type="compositionally biased region" description="Gly residues" evidence="2">
    <location>
        <begin position="3610"/>
        <end position="3619"/>
    </location>
</feature>
<feature type="compositionally biased region" description="Low complexity" evidence="2">
    <location>
        <begin position="1424"/>
        <end position="1435"/>
    </location>
</feature>